<evidence type="ECO:0000313" key="4">
    <source>
        <dbReference type="Proteomes" id="UP000291097"/>
    </source>
</evidence>
<gene>
    <name evidence="3" type="ORF">BDK88_4320</name>
</gene>
<keyword evidence="2" id="KW-0812">Transmembrane</keyword>
<evidence type="ECO:0000256" key="2">
    <source>
        <dbReference type="SAM" id="Phobius"/>
    </source>
</evidence>
<dbReference type="AlphaFoldDB" id="A0A482Y0T8"/>
<feature type="transmembrane region" description="Helical" evidence="2">
    <location>
        <begin position="13"/>
        <end position="35"/>
    </location>
</feature>
<sequence length="357" mass="40699">MVESSGHRGQLRILLYLLAAGLVFLALGVGAHHYFGSTGLTVVDVTVSAFLSAALVMLYFRQTSILEAQHDLLAQELNREARQQHTETLRDRVRLWHGDPDRGTADNPLDQPGTNLPAVADASFESAPTGSYTAIPVEEQPFQVLPHRLEGDRYLADLFENHAPDLREKKEEIEELYTEFDSLRDEFCEDFDGGIIHETENFTFEPDGYFNRWMFETLVKYERRIFEDFEELRKRTRSQFKQGGSGFHPDKPQIQIRANIRGEISPLVYSAVLDGADRAELQEQRSEAVDEAEKLFEQVLDQLEEDYPYEQLERAAAVLDEAAAAIDELENLLVEYDGRPIYSGDCKYLEEARISNS</sequence>
<reference evidence="3 4" key="1">
    <citation type="submission" date="2019-02" db="EMBL/GenBank/DDBJ databases">
        <title>Genomic Encyclopedia of Archaeal and Bacterial Type Strains, Phase II (KMG-II): from individual species to whole genera.</title>
        <authorList>
            <person name="Goeker M."/>
        </authorList>
    </citation>
    <scope>NUCLEOTIDE SEQUENCE [LARGE SCALE GENOMIC DNA]</scope>
    <source>
        <strain evidence="3 4">DSM 18328</strain>
    </source>
</reference>
<dbReference type="RefSeq" id="WP_130501994.1">
    <property type="nucleotide sequence ID" value="NZ_SHMP01000011.1"/>
</dbReference>
<feature type="transmembrane region" description="Helical" evidence="2">
    <location>
        <begin position="41"/>
        <end position="60"/>
    </location>
</feature>
<comment type="caution">
    <text evidence="3">The sequence shown here is derived from an EMBL/GenBank/DDBJ whole genome shotgun (WGS) entry which is preliminary data.</text>
</comment>
<keyword evidence="2" id="KW-0472">Membrane</keyword>
<dbReference type="Proteomes" id="UP000291097">
    <property type="component" value="Unassembled WGS sequence"/>
</dbReference>
<accession>A0A482Y0T8</accession>
<feature type="coiled-coil region" evidence="1">
    <location>
        <begin position="278"/>
        <end position="339"/>
    </location>
</feature>
<organism evidence="3 4">
    <name type="scientific">Natrinema hispanicum</name>
    <dbReference type="NCBI Taxonomy" id="392421"/>
    <lineage>
        <taxon>Archaea</taxon>
        <taxon>Methanobacteriati</taxon>
        <taxon>Methanobacteriota</taxon>
        <taxon>Stenosarchaea group</taxon>
        <taxon>Halobacteria</taxon>
        <taxon>Halobacteriales</taxon>
        <taxon>Natrialbaceae</taxon>
        <taxon>Natrinema</taxon>
    </lineage>
</organism>
<proteinExistence type="predicted"/>
<keyword evidence="2" id="KW-1133">Transmembrane helix</keyword>
<name>A0A482Y0T8_9EURY</name>
<evidence type="ECO:0000313" key="3">
    <source>
        <dbReference type="EMBL" id="RZV05081.1"/>
    </source>
</evidence>
<protein>
    <submittedName>
        <fullName evidence="3">Uncharacterized protein</fullName>
    </submittedName>
</protein>
<keyword evidence="1" id="KW-0175">Coiled coil</keyword>
<evidence type="ECO:0000256" key="1">
    <source>
        <dbReference type="SAM" id="Coils"/>
    </source>
</evidence>
<dbReference type="OrthoDB" id="205934at2157"/>
<dbReference type="EMBL" id="SHMP01000011">
    <property type="protein sequence ID" value="RZV05081.1"/>
    <property type="molecule type" value="Genomic_DNA"/>
</dbReference>